<sequence>MLTNGEQKQLDCLEIGDEILAVDHLEIVSTEMIFMLDKQRSKQGFYSILVFLFSLIGYKISLTDLHLIPIISSNKKMNYISARQVQLGDQ</sequence>
<evidence type="ECO:0000313" key="3">
    <source>
        <dbReference type="EMBL" id="CAF4393499.1"/>
    </source>
</evidence>
<reference evidence="3" key="1">
    <citation type="submission" date="2021-02" db="EMBL/GenBank/DDBJ databases">
        <authorList>
            <person name="Nowell W R."/>
        </authorList>
    </citation>
    <scope>NUCLEOTIDE SEQUENCE</scope>
</reference>
<comment type="caution">
    <text evidence="3">The sequence shown here is derived from an EMBL/GenBank/DDBJ whole genome shotgun (WGS) entry which is preliminary data.</text>
</comment>
<organism evidence="3 4">
    <name type="scientific">Rotaria sordida</name>
    <dbReference type="NCBI Taxonomy" id="392033"/>
    <lineage>
        <taxon>Eukaryota</taxon>
        <taxon>Metazoa</taxon>
        <taxon>Spiralia</taxon>
        <taxon>Gnathifera</taxon>
        <taxon>Rotifera</taxon>
        <taxon>Eurotatoria</taxon>
        <taxon>Bdelloidea</taxon>
        <taxon>Philodinida</taxon>
        <taxon>Philodinidae</taxon>
        <taxon>Rotaria</taxon>
    </lineage>
</organism>
<dbReference type="InterPro" id="IPR036844">
    <property type="entry name" value="Hint_dom_sf"/>
</dbReference>
<keyword evidence="1" id="KW-0472">Membrane</keyword>
<accession>A0A820NT73</accession>
<dbReference type="AlphaFoldDB" id="A0A820NT73"/>
<protein>
    <recommendedName>
        <fullName evidence="2">Hedgehog protein Hint domain-containing protein</fullName>
    </recommendedName>
</protein>
<proteinExistence type="predicted"/>
<gene>
    <name evidence="3" type="ORF">FNK824_LOCUS43704</name>
</gene>
<dbReference type="Proteomes" id="UP000663874">
    <property type="component" value="Unassembled WGS sequence"/>
</dbReference>
<feature type="non-terminal residue" evidence="3">
    <location>
        <position position="1"/>
    </location>
</feature>
<feature type="transmembrane region" description="Helical" evidence="1">
    <location>
        <begin position="45"/>
        <end position="68"/>
    </location>
</feature>
<evidence type="ECO:0000313" key="4">
    <source>
        <dbReference type="Proteomes" id="UP000663874"/>
    </source>
</evidence>
<evidence type="ECO:0000256" key="1">
    <source>
        <dbReference type="SAM" id="Phobius"/>
    </source>
</evidence>
<dbReference type="EMBL" id="CAJOBE010063390">
    <property type="protein sequence ID" value="CAF4393499.1"/>
    <property type="molecule type" value="Genomic_DNA"/>
</dbReference>
<dbReference type="SUPFAM" id="SSF51294">
    <property type="entry name" value="Hedgehog/intein (Hint) domain"/>
    <property type="match status" value="1"/>
</dbReference>
<dbReference type="InterPro" id="IPR001767">
    <property type="entry name" value="Hedgehog_Hint"/>
</dbReference>
<name>A0A820NT73_9BILA</name>
<feature type="domain" description="Hedgehog protein Hint" evidence="2">
    <location>
        <begin position="2"/>
        <end position="89"/>
    </location>
</feature>
<evidence type="ECO:0000259" key="2">
    <source>
        <dbReference type="Pfam" id="PF01079"/>
    </source>
</evidence>
<dbReference type="Pfam" id="PF01079">
    <property type="entry name" value="Hint"/>
    <property type="match status" value="1"/>
</dbReference>
<keyword evidence="1" id="KW-1133">Transmembrane helix</keyword>
<dbReference type="Gene3D" id="2.170.16.10">
    <property type="entry name" value="Hedgehog/Intein (Hint) domain"/>
    <property type="match status" value="1"/>
</dbReference>
<keyword evidence="1" id="KW-0812">Transmembrane</keyword>
<dbReference type="GO" id="GO:0016540">
    <property type="term" value="P:protein autoprocessing"/>
    <property type="evidence" value="ECO:0007669"/>
    <property type="project" value="InterPro"/>
</dbReference>